<dbReference type="PANTHER" id="PTHR37316:SF3">
    <property type="entry name" value="TEICHOIC ACID GLYCEROL-PHOSPHATE TRANSFERASE"/>
    <property type="match status" value="1"/>
</dbReference>
<dbReference type="EMBL" id="BONH01000030">
    <property type="protein sequence ID" value="GIG00670.1"/>
    <property type="molecule type" value="Genomic_DNA"/>
</dbReference>
<evidence type="ECO:0000256" key="3">
    <source>
        <dbReference type="ARBA" id="ARBA00022475"/>
    </source>
</evidence>
<dbReference type="Proteomes" id="UP000659904">
    <property type="component" value="Unassembled WGS sequence"/>
</dbReference>
<proteinExistence type="inferred from homology"/>
<comment type="caution">
    <text evidence="7">The sequence shown here is derived from an EMBL/GenBank/DDBJ whole genome shotgun (WGS) entry which is preliminary data.</text>
</comment>
<dbReference type="SUPFAM" id="SSF53756">
    <property type="entry name" value="UDP-Glycosyltransferase/glycogen phosphorylase"/>
    <property type="match status" value="1"/>
</dbReference>
<comment type="similarity">
    <text evidence="2">Belongs to the CDP-glycerol glycerophosphotransferase family.</text>
</comment>
<accession>A0A8J3KRJ7</accession>
<organism evidence="7 8">
    <name type="scientific">Catellatospora citrea</name>
    <dbReference type="NCBI Taxonomy" id="53366"/>
    <lineage>
        <taxon>Bacteria</taxon>
        <taxon>Bacillati</taxon>
        <taxon>Actinomycetota</taxon>
        <taxon>Actinomycetes</taxon>
        <taxon>Micromonosporales</taxon>
        <taxon>Micromonosporaceae</taxon>
        <taxon>Catellatospora</taxon>
    </lineage>
</organism>
<dbReference type="InterPro" id="IPR007554">
    <property type="entry name" value="Glycerophosphate_synth"/>
</dbReference>
<evidence type="ECO:0008006" key="9">
    <source>
        <dbReference type="Google" id="ProtNLM"/>
    </source>
</evidence>
<evidence type="ECO:0000256" key="6">
    <source>
        <dbReference type="ARBA" id="ARBA00023136"/>
    </source>
</evidence>
<protein>
    <recommendedName>
        <fullName evidence="9">CDP-glycerol glycerophosphotransferase</fullName>
    </recommendedName>
</protein>
<dbReference type="InterPro" id="IPR043148">
    <property type="entry name" value="TagF_C"/>
</dbReference>
<evidence type="ECO:0000256" key="4">
    <source>
        <dbReference type="ARBA" id="ARBA00022679"/>
    </source>
</evidence>
<dbReference type="GO" id="GO:0019350">
    <property type="term" value="P:teichoic acid biosynthetic process"/>
    <property type="evidence" value="ECO:0007669"/>
    <property type="project" value="UniProtKB-KW"/>
</dbReference>
<dbReference type="AlphaFoldDB" id="A0A8J3KRJ7"/>
<comment type="subcellular location">
    <subcellularLocation>
        <location evidence="1">Cell membrane</location>
        <topology evidence="1">Peripheral membrane protein</topology>
    </subcellularLocation>
</comment>
<evidence type="ECO:0000256" key="5">
    <source>
        <dbReference type="ARBA" id="ARBA00022944"/>
    </source>
</evidence>
<keyword evidence="6" id="KW-0472">Membrane</keyword>
<dbReference type="Pfam" id="PF04464">
    <property type="entry name" value="Glyphos_transf"/>
    <property type="match status" value="1"/>
</dbReference>
<evidence type="ECO:0000256" key="2">
    <source>
        <dbReference type="ARBA" id="ARBA00010488"/>
    </source>
</evidence>
<evidence type="ECO:0000313" key="7">
    <source>
        <dbReference type="EMBL" id="GIG00670.1"/>
    </source>
</evidence>
<reference evidence="7 8" key="1">
    <citation type="submission" date="2021-01" db="EMBL/GenBank/DDBJ databases">
        <title>Whole genome shotgun sequence of Catellatospora citrea NBRC 14495.</title>
        <authorList>
            <person name="Komaki H."/>
            <person name="Tamura T."/>
        </authorList>
    </citation>
    <scope>NUCLEOTIDE SEQUENCE [LARGE SCALE GENOMIC DNA]</scope>
    <source>
        <strain evidence="7 8">NBRC 14495</strain>
    </source>
</reference>
<keyword evidence="8" id="KW-1185">Reference proteome</keyword>
<keyword evidence="5" id="KW-0777">Teichoic acid biosynthesis</keyword>
<dbReference type="InterPro" id="IPR051612">
    <property type="entry name" value="Teichoic_Acid_Biosynth"/>
</dbReference>
<gene>
    <name evidence="7" type="ORF">Cci01nite_57630</name>
</gene>
<dbReference type="GO" id="GO:0005886">
    <property type="term" value="C:plasma membrane"/>
    <property type="evidence" value="ECO:0007669"/>
    <property type="project" value="UniProtKB-SubCell"/>
</dbReference>
<keyword evidence="4" id="KW-0808">Transferase</keyword>
<dbReference type="GO" id="GO:0047355">
    <property type="term" value="F:CDP-glycerol glycerophosphotransferase activity"/>
    <property type="evidence" value="ECO:0007669"/>
    <property type="project" value="InterPro"/>
</dbReference>
<sequence>MLRQMRSIKTQARRVVRQPTRALKYAMYRAQLRLPVDERLAVYSSYWSAGYSCNPAAIYEKARELAPHIRGVWIVKADRVKNIPAGVDYVVEESPAYFWTIARAKYFIGNTNFPDYVVKRPGSVVVQTHHGTPLKLMGMDGLAAVSSRRRGNGAEELRKLVERWDYSIAANPQSAQSWSTAYPGRYESLEYGYPRNDILVNAAPDQGAKVRAQLGIEPGKRVVLYTPTHRGRNATDLTGLLDVAALADSLGPDAVILVRAHYFYEGKPAAPGGSAQIVDVTGHPRVEDLYLAADVLITDYSSTMFDYAVLDRPIVVFAADWAEYRASRGVYFDIFEAHPGVVAASQDELIGLFASGAVDDERARQRRAAFRERFCALEDGRASERVVRRVLLGEQVDGPYQAGRADRPALPALS</sequence>
<evidence type="ECO:0000313" key="8">
    <source>
        <dbReference type="Proteomes" id="UP000659904"/>
    </source>
</evidence>
<dbReference type="Gene3D" id="3.40.50.11820">
    <property type="match status" value="1"/>
</dbReference>
<dbReference type="InterPro" id="IPR043149">
    <property type="entry name" value="TagF_N"/>
</dbReference>
<keyword evidence="3" id="KW-1003">Cell membrane</keyword>
<name>A0A8J3KRJ7_9ACTN</name>
<evidence type="ECO:0000256" key="1">
    <source>
        <dbReference type="ARBA" id="ARBA00004202"/>
    </source>
</evidence>
<dbReference type="Gene3D" id="3.40.50.12580">
    <property type="match status" value="1"/>
</dbReference>
<dbReference type="PANTHER" id="PTHR37316">
    <property type="entry name" value="TEICHOIC ACID GLYCEROL-PHOSPHATE PRIMASE"/>
    <property type="match status" value="1"/>
</dbReference>